<dbReference type="AlphaFoldDB" id="A0A0F9B611"/>
<sequence length="112" mass="12555">MFKKAVNSEGIIVIGNSSLKDKFLTGFSWRVGGIIYTVKEVIRKDPNLQMRRVSTSDGSVEDMDVNTIVRDLKEADAQVLSEGDTPKKEETIKKAAAKKKTEKRVKKKKAKK</sequence>
<dbReference type="EMBL" id="LAZR01039289">
    <property type="protein sequence ID" value="KKL17364.1"/>
    <property type="molecule type" value="Genomic_DNA"/>
</dbReference>
<comment type="caution">
    <text evidence="2">The sequence shown here is derived from an EMBL/GenBank/DDBJ whole genome shotgun (WGS) entry which is preliminary data.</text>
</comment>
<organism evidence="2">
    <name type="scientific">marine sediment metagenome</name>
    <dbReference type="NCBI Taxonomy" id="412755"/>
    <lineage>
        <taxon>unclassified sequences</taxon>
        <taxon>metagenomes</taxon>
        <taxon>ecological metagenomes</taxon>
    </lineage>
</organism>
<evidence type="ECO:0000256" key="1">
    <source>
        <dbReference type="SAM" id="MobiDB-lite"/>
    </source>
</evidence>
<feature type="compositionally biased region" description="Basic residues" evidence="1">
    <location>
        <begin position="95"/>
        <end position="112"/>
    </location>
</feature>
<gene>
    <name evidence="2" type="ORF">LCGC14_2486330</name>
</gene>
<reference evidence="2" key="1">
    <citation type="journal article" date="2015" name="Nature">
        <title>Complex archaea that bridge the gap between prokaryotes and eukaryotes.</title>
        <authorList>
            <person name="Spang A."/>
            <person name="Saw J.H."/>
            <person name="Jorgensen S.L."/>
            <person name="Zaremba-Niedzwiedzka K."/>
            <person name="Martijn J."/>
            <person name="Lind A.E."/>
            <person name="van Eijk R."/>
            <person name="Schleper C."/>
            <person name="Guy L."/>
            <person name="Ettema T.J."/>
        </authorList>
    </citation>
    <scope>NUCLEOTIDE SEQUENCE</scope>
</reference>
<evidence type="ECO:0000313" key="2">
    <source>
        <dbReference type="EMBL" id="KKL17364.1"/>
    </source>
</evidence>
<accession>A0A0F9B611</accession>
<protein>
    <submittedName>
        <fullName evidence="2">Uncharacterized protein</fullName>
    </submittedName>
</protein>
<proteinExistence type="predicted"/>
<feature type="compositionally biased region" description="Basic and acidic residues" evidence="1">
    <location>
        <begin position="84"/>
        <end position="93"/>
    </location>
</feature>
<name>A0A0F9B611_9ZZZZ</name>
<feature type="region of interest" description="Disordered" evidence="1">
    <location>
        <begin position="79"/>
        <end position="112"/>
    </location>
</feature>